<organism evidence="2 3">
    <name type="scientific">Sungouiella intermedia</name>
    <dbReference type="NCBI Taxonomy" id="45354"/>
    <lineage>
        <taxon>Eukaryota</taxon>
        <taxon>Fungi</taxon>
        <taxon>Dikarya</taxon>
        <taxon>Ascomycota</taxon>
        <taxon>Saccharomycotina</taxon>
        <taxon>Pichiomycetes</taxon>
        <taxon>Metschnikowiaceae</taxon>
        <taxon>Sungouiella</taxon>
    </lineage>
</organism>
<sequence length="551" mass="61239">MMLYEGDVRRCRRCKRRRMDDEPPEVQQYKTCAKCRIIERTKKKLRKPLAEETMRYGMRQFQEQNQNATSSMMISFPMINFSPTYNVVPNPLKQLYNTQFAIYKQPALLYASQDATPTNGSNYNYSYQAGAANYPGQGMRSTPGQTGVALSGLSAFHLPQLGLSTPFGGMGTRSTGPGAPSLTATATAIAAAAINRNDLQLGTVGGTGLHQYKAYPKGHGDRSRLVAPTNCELCASKLDPEDTMSAMYRLCKQCYSDPYSRKAVFSDFNDFLLEVVNNKDSSTMTYISELAPYLVELLNTNRSISSEEQFRKVMLDSFGLIYVDPLVALLSPTKFTRVLHNIAEVNHTSPVMSKVSHQYHYTLTPPLRASYLGSNDAVTVSLDLFFVTETNLIVIKKVSKKTATDYTVAFLKSLDDQMRAKGLNFNDDPLKVYATLKLESVPANQFVKDFVTLQTQIANIRKNEASAGDLNGSLSTAQNGAGTSNHEAEHNDSLVEASKKEDEDDEEEEEEEEGEEEEDADEDDEDEDEDDEDDEDSGDGDPDDLDPMFAP</sequence>
<dbReference type="Proteomes" id="UP000182259">
    <property type="component" value="Chromosome III"/>
</dbReference>
<feature type="compositionally biased region" description="Polar residues" evidence="1">
    <location>
        <begin position="472"/>
        <end position="485"/>
    </location>
</feature>
<evidence type="ECO:0000313" key="3">
    <source>
        <dbReference type="Proteomes" id="UP000182259"/>
    </source>
</evidence>
<accession>A0A1L0BRX6</accession>
<protein>
    <submittedName>
        <fullName evidence="2">CIC11C00000005096</fullName>
    </submittedName>
</protein>
<evidence type="ECO:0000313" key="2">
    <source>
        <dbReference type="EMBL" id="SGZ53995.1"/>
    </source>
</evidence>
<proteinExistence type="predicted"/>
<name>A0A1L0BRX6_9ASCO</name>
<feature type="compositionally biased region" description="Basic and acidic residues" evidence="1">
    <location>
        <begin position="486"/>
        <end position="501"/>
    </location>
</feature>
<dbReference type="AlphaFoldDB" id="A0A1L0BRX6"/>
<reference evidence="2 3" key="1">
    <citation type="submission" date="2016-10" db="EMBL/GenBank/DDBJ databases">
        <authorList>
            <person name="de Groot N.N."/>
        </authorList>
    </citation>
    <scope>NUCLEOTIDE SEQUENCE [LARGE SCALE GENOMIC DNA]</scope>
    <source>
        <strain evidence="2 3">PYCC 4715</strain>
    </source>
</reference>
<feature type="compositionally biased region" description="Acidic residues" evidence="1">
    <location>
        <begin position="502"/>
        <end position="551"/>
    </location>
</feature>
<feature type="region of interest" description="Disordered" evidence="1">
    <location>
        <begin position="467"/>
        <end position="551"/>
    </location>
</feature>
<gene>
    <name evidence="2" type="ORF">SAMEA4029009_CIC11G00000005096</name>
</gene>
<dbReference type="EMBL" id="LT635766">
    <property type="protein sequence ID" value="SGZ53995.1"/>
    <property type="molecule type" value="Genomic_DNA"/>
</dbReference>
<evidence type="ECO:0000256" key="1">
    <source>
        <dbReference type="SAM" id="MobiDB-lite"/>
    </source>
</evidence>